<dbReference type="OrthoDB" id="428036at2"/>
<accession>A0A2T1C4C0</accession>
<proteinExistence type="predicted"/>
<sequence length="91" mass="10234">MKFQWNPDKAASNIKKHGVSFEEAVTVFGDPLAVTISDPDHSIGELRLLTTGESRLQRLLVVSHTEREGEVRLISARLATRRERKSYESGI</sequence>
<dbReference type="RefSeq" id="WP_106288638.1">
    <property type="nucleotide sequence ID" value="NZ_CAWNTC010000030.1"/>
</dbReference>
<dbReference type="Pfam" id="PF04365">
    <property type="entry name" value="BrnT_toxin"/>
    <property type="match status" value="1"/>
</dbReference>
<name>A0A2T1C4C0_9CYAN</name>
<evidence type="ECO:0000313" key="2">
    <source>
        <dbReference type="Proteomes" id="UP000238762"/>
    </source>
</evidence>
<evidence type="ECO:0008006" key="3">
    <source>
        <dbReference type="Google" id="ProtNLM"/>
    </source>
</evidence>
<organism evidence="1 2">
    <name type="scientific">Merismopedia glauca CCAP 1448/3</name>
    <dbReference type="NCBI Taxonomy" id="1296344"/>
    <lineage>
        <taxon>Bacteria</taxon>
        <taxon>Bacillati</taxon>
        <taxon>Cyanobacteriota</taxon>
        <taxon>Cyanophyceae</taxon>
        <taxon>Synechococcales</taxon>
        <taxon>Merismopediaceae</taxon>
        <taxon>Merismopedia</taxon>
    </lineage>
</organism>
<dbReference type="InterPro" id="IPR038573">
    <property type="entry name" value="BrnT_sf"/>
</dbReference>
<dbReference type="EMBL" id="PVWJ01000044">
    <property type="protein sequence ID" value="PSB02987.1"/>
    <property type="molecule type" value="Genomic_DNA"/>
</dbReference>
<protein>
    <recommendedName>
        <fullName evidence="3">BrnT family toxin</fullName>
    </recommendedName>
</protein>
<gene>
    <name evidence="1" type="ORF">C7B64_10690</name>
</gene>
<dbReference type="InterPro" id="IPR007460">
    <property type="entry name" value="BrnT_toxin"/>
</dbReference>
<keyword evidence="2" id="KW-1185">Reference proteome</keyword>
<dbReference type="AlphaFoldDB" id="A0A2T1C4C0"/>
<dbReference type="Proteomes" id="UP000238762">
    <property type="component" value="Unassembled WGS sequence"/>
</dbReference>
<comment type="caution">
    <text evidence="1">The sequence shown here is derived from an EMBL/GenBank/DDBJ whole genome shotgun (WGS) entry which is preliminary data.</text>
</comment>
<reference evidence="1 2" key="1">
    <citation type="submission" date="2018-02" db="EMBL/GenBank/DDBJ databases">
        <authorList>
            <person name="Cohen D.B."/>
            <person name="Kent A.D."/>
        </authorList>
    </citation>
    <scope>NUCLEOTIDE SEQUENCE [LARGE SCALE GENOMIC DNA]</scope>
    <source>
        <strain evidence="1 2">CCAP 1448/3</strain>
    </source>
</reference>
<reference evidence="1 2" key="2">
    <citation type="submission" date="2018-03" db="EMBL/GenBank/DDBJ databases">
        <title>The ancient ancestry and fast evolution of plastids.</title>
        <authorList>
            <person name="Moore K.R."/>
            <person name="Magnabosco C."/>
            <person name="Momper L."/>
            <person name="Gold D.A."/>
            <person name="Bosak T."/>
            <person name="Fournier G.P."/>
        </authorList>
    </citation>
    <scope>NUCLEOTIDE SEQUENCE [LARGE SCALE GENOMIC DNA]</scope>
    <source>
        <strain evidence="1 2">CCAP 1448/3</strain>
    </source>
</reference>
<dbReference type="Gene3D" id="3.10.450.530">
    <property type="entry name" value="Ribonuclease toxin, BrnT, of type II toxin-antitoxin system"/>
    <property type="match status" value="1"/>
</dbReference>
<evidence type="ECO:0000313" key="1">
    <source>
        <dbReference type="EMBL" id="PSB02987.1"/>
    </source>
</evidence>